<gene>
    <name evidence="1" type="ORF">LAESUDRAFT_713557</name>
</gene>
<dbReference type="GeneID" id="63824013"/>
<organism evidence="1 2">
    <name type="scientific">Laetiporus sulphureus 93-53</name>
    <dbReference type="NCBI Taxonomy" id="1314785"/>
    <lineage>
        <taxon>Eukaryota</taxon>
        <taxon>Fungi</taxon>
        <taxon>Dikarya</taxon>
        <taxon>Basidiomycota</taxon>
        <taxon>Agaricomycotina</taxon>
        <taxon>Agaricomycetes</taxon>
        <taxon>Polyporales</taxon>
        <taxon>Laetiporus</taxon>
    </lineage>
</organism>
<dbReference type="InParanoid" id="A0A165ENT8"/>
<reference evidence="1 2" key="1">
    <citation type="journal article" date="2016" name="Mol. Biol. Evol.">
        <title>Comparative Genomics of Early-Diverging Mushroom-Forming Fungi Provides Insights into the Origins of Lignocellulose Decay Capabilities.</title>
        <authorList>
            <person name="Nagy L.G."/>
            <person name="Riley R."/>
            <person name="Tritt A."/>
            <person name="Adam C."/>
            <person name="Daum C."/>
            <person name="Floudas D."/>
            <person name="Sun H."/>
            <person name="Yadav J.S."/>
            <person name="Pangilinan J."/>
            <person name="Larsson K.H."/>
            <person name="Matsuura K."/>
            <person name="Barry K."/>
            <person name="Labutti K."/>
            <person name="Kuo R."/>
            <person name="Ohm R.A."/>
            <person name="Bhattacharya S.S."/>
            <person name="Shirouzu T."/>
            <person name="Yoshinaga Y."/>
            <person name="Martin F.M."/>
            <person name="Grigoriev I.V."/>
            <person name="Hibbett D.S."/>
        </authorList>
    </citation>
    <scope>NUCLEOTIDE SEQUENCE [LARGE SCALE GENOMIC DNA]</scope>
    <source>
        <strain evidence="1 2">93-53</strain>
    </source>
</reference>
<dbReference type="AlphaFoldDB" id="A0A165ENT8"/>
<accession>A0A165ENT8</accession>
<dbReference type="OrthoDB" id="3199698at2759"/>
<sequence length="444" mass="50712">MSAGNINILLHLWAAHVMKHGNEAPFRNAEELYHLIDSTEVGDVKWQSFTLSYQENSAMMNASSGTSCQDAIAEDQKMHGASFVPIILGSDKTTVSVATGQNEYYPLYMSIGNPHNNVRRVHRDTVALISFLAILKTDRRYTNDPDFRKFRRQLFHTSLSHILKSLKPGMTIPQVVRCSDGHFRHVLYRLGPYIADYPEQALLACIIQGWCPKCTASKMDLDGGANGRHSCKHTELLVREFELGELWADYGIIGDIVLIKRTFKDHLVDWVKQYFSITHGNAQAKVWLPAIVGYVPPDMIRAIRAFLKFCYIARCNVYVPTNLEALEDALTRFHQYRIIFEKWGVCIDGFSLLRQHSLKHYKCLIWEYGTPNGLCTSITESKHITAVKEPWWQFNRYNALGQMLLTNQRLDKLAASHVDFSDHGLLEGSCLSAEHESLRERFDD</sequence>
<evidence type="ECO:0000313" key="2">
    <source>
        <dbReference type="Proteomes" id="UP000076871"/>
    </source>
</evidence>
<name>A0A165ENT8_9APHY</name>
<dbReference type="EMBL" id="KV427619">
    <property type="protein sequence ID" value="KZT07450.1"/>
    <property type="molecule type" value="Genomic_DNA"/>
</dbReference>
<keyword evidence="2" id="KW-1185">Reference proteome</keyword>
<evidence type="ECO:0000313" key="1">
    <source>
        <dbReference type="EMBL" id="KZT07450.1"/>
    </source>
</evidence>
<proteinExistence type="predicted"/>
<dbReference type="RefSeq" id="XP_040765190.1">
    <property type="nucleotide sequence ID" value="XM_040906984.1"/>
</dbReference>
<protein>
    <recommendedName>
        <fullName evidence="3">CxC2-like cysteine cluster KDZ transposase-associated domain-containing protein</fullName>
    </recommendedName>
</protein>
<dbReference type="InterPro" id="IPR041078">
    <property type="entry name" value="Plavaka"/>
</dbReference>
<dbReference type="Proteomes" id="UP000076871">
    <property type="component" value="Unassembled WGS sequence"/>
</dbReference>
<dbReference type="STRING" id="1314785.A0A165ENT8"/>
<dbReference type="Pfam" id="PF18759">
    <property type="entry name" value="Plavaka"/>
    <property type="match status" value="1"/>
</dbReference>
<evidence type="ECO:0008006" key="3">
    <source>
        <dbReference type="Google" id="ProtNLM"/>
    </source>
</evidence>